<evidence type="ECO:0000313" key="3">
    <source>
        <dbReference type="EMBL" id="MBM6820350.1"/>
    </source>
</evidence>
<proteinExistence type="predicted"/>
<feature type="transmembrane region" description="Helical" evidence="1">
    <location>
        <begin position="45"/>
        <end position="65"/>
    </location>
</feature>
<dbReference type="Pfam" id="PF22820">
    <property type="entry name" value="TcaA_3rd_4th"/>
    <property type="match status" value="1"/>
</dbReference>
<dbReference type="RefSeq" id="WP_204572535.1">
    <property type="nucleotide sequence ID" value="NZ_JACJLL010000106.1"/>
</dbReference>
<dbReference type="EMBL" id="JACJLL010000106">
    <property type="protein sequence ID" value="MBM6820350.1"/>
    <property type="molecule type" value="Genomic_DNA"/>
</dbReference>
<comment type="caution">
    <text evidence="3">The sequence shown here is derived from an EMBL/GenBank/DDBJ whole genome shotgun (WGS) entry which is preliminary data.</text>
</comment>
<dbReference type="InterPro" id="IPR054530">
    <property type="entry name" value="TcaA_4th"/>
</dbReference>
<organism evidence="3 4">
    <name type="scientific">Clostridium saudiense</name>
    <dbReference type="NCBI Taxonomy" id="1414720"/>
    <lineage>
        <taxon>Bacteria</taxon>
        <taxon>Bacillati</taxon>
        <taxon>Bacillota</taxon>
        <taxon>Clostridia</taxon>
        <taxon>Eubacteriales</taxon>
        <taxon>Clostridiaceae</taxon>
        <taxon>Clostridium</taxon>
    </lineage>
</organism>
<feature type="domain" description="TcaA 4th" evidence="2">
    <location>
        <begin position="219"/>
        <end position="289"/>
    </location>
</feature>
<keyword evidence="4" id="KW-1185">Reference proteome</keyword>
<evidence type="ECO:0000259" key="2">
    <source>
        <dbReference type="Pfam" id="PF22820"/>
    </source>
</evidence>
<keyword evidence="1" id="KW-0812">Transmembrane</keyword>
<evidence type="ECO:0000313" key="4">
    <source>
        <dbReference type="Proteomes" id="UP000767334"/>
    </source>
</evidence>
<reference evidence="3 4" key="1">
    <citation type="journal article" date="2021" name="Sci. Rep.">
        <title>The distribution of antibiotic resistance genes in chicken gut microbiota commensals.</title>
        <authorList>
            <person name="Juricova H."/>
            <person name="Matiasovicova J."/>
            <person name="Kubasova T."/>
            <person name="Cejkova D."/>
            <person name="Rychlik I."/>
        </authorList>
    </citation>
    <scope>NUCLEOTIDE SEQUENCE [LARGE SCALE GENOMIC DNA]</scope>
    <source>
        <strain evidence="3 4">An435</strain>
    </source>
</reference>
<dbReference type="PANTHER" id="PTHR40038:SF1">
    <property type="entry name" value="MEMBRANE-ASSOCIATED PROTEIN TCAA"/>
    <property type="match status" value="1"/>
</dbReference>
<protein>
    <recommendedName>
        <fullName evidence="2">TcaA 4th domain-containing protein</fullName>
    </recommendedName>
</protein>
<gene>
    <name evidence="3" type="ORF">H6A19_13585</name>
</gene>
<evidence type="ECO:0000256" key="1">
    <source>
        <dbReference type="SAM" id="Phobius"/>
    </source>
</evidence>
<keyword evidence="1" id="KW-1133">Transmembrane helix</keyword>
<sequence>MRNLKEIIKEGYENLNSDFLSFIKDIKNIKEIGVKTLWERNRLKFVIMFISIFAIFIFLLSSFGLSKEEVLSKFELALINGNPSTLAQYVKVENEKVSSKELQPLIDGYDKDKVRIKKIVNELRKVGKSGNFTVESRKGFLKEKYYIDINTINVSFITNINDVDIEFSNKRFNLIDKAEFDVIPGTYKVLYTYKTEYGDISESKIVNLMEDETVEINVDGRYITLYSNFDDAKVFINDLDTGLEAKDVKNYGPLPKDKDIKIHLEREFPWGKINSEEVLISNDQYIKLDINMVNDELNNMIDEKVNEFYFSSFEALNSKDKSLILGATEEVKDMVYNYINEKAFLLSNNYEITDLSVEIEKSDFKYEDNIYKASLVTRIDYSVYKKLLPFVKNSSESSFILNLEYENEDFIIKGIQKIDI</sequence>
<name>A0ABS2FIF9_9CLOT</name>
<dbReference type="PANTHER" id="PTHR40038">
    <property type="entry name" value="MEMBRANE-ASSOCIATED PROTEIN TCAA"/>
    <property type="match status" value="1"/>
</dbReference>
<keyword evidence="1" id="KW-0472">Membrane</keyword>
<accession>A0ABS2FIF9</accession>
<dbReference type="Proteomes" id="UP000767334">
    <property type="component" value="Unassembled WGS sequence"/>
</dbReference>